<feature type="region of interest" description="Disordered" evidence="1">
    <location>
        <begin position="52"/>
        <end position="73"/>
    </location>
</feature>
<keyword evidence="2" id="KW-0812">Transmembrane</keyword>
<evidence type="ECO:0000256" key="1">
    <source>
        <dbReference type="SAM" id="MobiDB-lite"/>
    </source>
</evidence>
<reference evidence="4" key="1">
    <citation type="journal article" date="2017" name="Plant J.">
        <title>The pomegranate (Punica granatum L.) genome and the genomics of punicalagin biosynthesis.</title>
        <authorList>
            <person name="Qin G."/>
            <person name="Xu C."/>
            <person name="Ming R."/>
            <person name="Tang H."/>
            <person name="Guyot R."/>
            <person name="Kramer E.M."/>
            <person name="Hu Y."/>
            <person name="Yi X."/>
            <person name="Qi Y."/>
            <person name="Xu X."/>
            <person name="Gao Z."/>
            <person name="Pan H."/>
            <person name="Jian J."/>
            <person name="Tian Y."/>
            <person name="Yue Z."/>
            <person name="Xu Y."/>
        </authorList>
    </citation>
    <scope>NUCLEOTIDE SEQUENCE [LARGE SCALE GENOMIC DNA]</scope>
    <source>
        <strain evidence="4">cv. Dabenzi</strain>
    </source>
</reference>
<accession>A0A218XSI7</accession>
<evidence type="ECO:0000313" key="3">
    <source>
        <dbReference type="EMBL" id="OWM87923.1"/>
    </source>
</evidence>
<gene>
    <name evidence="3" type="ORF">CDL15_Pgr000340</name>
</gene>
<dbReference type="AlphaFoldDB" id="A0A218XSI7"/>
<name>A0A218XSI7_PUNGR</name>
<dbReference type="EMBL" id="MTKT01000801">
    <property type="protein sequence ID" value="OWM87923.1"/>
    <property type="molecule type" value="Genomic_DNA"/>
</dbReference>
<comment type="caution">
    <text evidence="3">The sequence shown here is derived from an EMBL/GenBank/DDBJ whole genome shotgun (WGS) entry which is preliminary data.</text>
</comment>
<proteinExistence type="predicted"/>
<dbReference type="Proteomes" id="UP000197138">
    <property type="component" value="Unassembled WGS sequence"/>
</dbReference>
<sequence>MSPSNVTMRALSVEVDGAQVSGDGTGGGTAPECVEGAPAGVGDGALNRSSTALGERATTAVESTGSKRGPGEDVYHKVRESSLRKSRLVGEFLIFLSSLPAKVIDFAVGENTMMVVPGVRDVLASVSILVCGDSVGSSCADGLCRNANQETECGIPYQDENKIDLRLINANGILILKIYMMHVCENVNAYGLIHVTRILVLLGAVIVFLLMAFQTVCSAYSCPRLFMSSGSS</sequence>
<evidence type="ECO:0000256" key="2">
    <source>
        <dbReference type="SAM" id="Phobius"/>
    </source>
</evidence>
<keyword evidence="2" id="KW-0472">Membrane</keyword>
<feature type="transmembrane region" description="Helical" evidence="2">
    <location>
        <begin position="198"/>
        <end position="221"/>
    </location>
</feature>
<evidence type="ECO:0000313" key="4">
    <source>
        <dbReference type="Proteomes" id="UP000197138"/>
    </source>
</evidence>
<protein>
    <submittedName>
        <fullName evidence="3">Uncharacterized protein</fullName>
    </submittedName>
</protein>
<organism evidence="3 4">
    <name type="scientific">Punica granatum</name>
    <name type="common">Pomegranate</name>
    <dbReference type="NCBI Taxonomy" id="22663"/>
    <lineage>
        <taxon>Eukaryota</taxon>
        <taxon>Viridiplantae</taxon>
        <taxon>Streptophyta</taxon>
        <taxon>Embryophyta</taxon>
        <taxon>Tracheophyta</taxon>
        <taxon>Spermatophyta</taxon>
        <taxon>Magnoliopsida</taxon>
        <taxon>eudicotyledons</taxon>
        <taxon>Gunneridae</taxon>
        <taxon>Pentapetalae</taxon>
        <taxon>rosids</taxon>
        <taxon>malvids</taxon>
        <taxon>Myrtales</taxon>
        <taxon>Lythraceae</taxon>
        <taxon>Punica</taxon>
    </lineage>
</organism>
<keyword evidence="2" id="KW-1133">Transmembrane helix</keyword>